<gene>
    <name evidence="2" type="ORF">CSSPJE1EN1_LOCUS7935</name>
</gene>
<dbReference type="EMBL" id="OZ020110">
    <property type="protein sequence ID" value="CAK9262457.1"/>
    <property type="molecule type" value="Genomic_DNA"/>
</dbReference>
<protein>
    <submittedName>
        <fullName evidence="2">Uncharacterized protein</fullName>
    </submittedName>
</protein>
<sequence>MATFVGEGKSGAENTKRREGGEERGGGCTIVDAFCVDERTRARERANETRAGVLEAEGERDGRQELWAELPLYLLAALAPPCGFTNLLLQGGWG</sequence>
<dbReference type="Proteomes" id="UP001497444">
    <property type="component" value="Chromosome 15"/>
</dbReference>
<proteinExistence type="predicted"/>
<name>A0ABP0W7M4_9BRYO</name>
<evidence type="ECO:0000256" key="1">
    <source>
        <dbReference type="SAM" id="MobiDB-lite"/>
    </source>
</evidence>
<evidence type="ECO:0000313" key="3">
    <source>
        <dbReference type="Proteomes" id="UP001497444"/>
    </source>
</evidence>
<accession>A0ABP0W7M4</accession>
<organism evidence="2 3">
    <name type="scientific">Sphagnum jensenii</name>
    <dbReference type="NCBI Taxonomy" id="128206"/>
    <lineage>
        <taxon>Eukaryota</taxon>
        <taxon>Viridiplantae</taxon>
        <taxon>Streptophyta</taxon>
        <taxon>Embryophyta</taxon>
        <taxon>Bryophyta</taxon>
        <taxon>Sphagnophytina</taxon>
        <taxon>Sphagnopsida</taxon>
        <taxon>Sphagnales</taxon>
        <taxon>Sphagnaceae</taxon>
        <taxon>Sphagnum</taxon>
    </lineage>
</organism>
<feature type="region of interest" description="Disordered" evidence="1">
    <location>
        <begin position="1"/>
        <end position="26"/>
    </location>
</feature>
<keyword evidence="3" id="KW-1185">Reference proteome</keyword>
<evidence type="ECO:0000313" key="2">
    <source>
        <dbReference type="EMBL" id="CAK9262457.1"/>
    </source>
</evidence>
<feature type="compositionally biased region" description="Basic and acidic residues" evidence="1">
    <location>
        <begin position="14"/>
        <end position="25"/>
    </location>
</feature>
<reference evidence="2" key="1">
    <citation type="submission" date="2024-02" db="EMBL/GenBank/DDBJ databases">
        <authorList>
            <consortium name="ELIXIR-Norway"/>
            <consortium name="Elixir Norway"/>
        </authorList>
    </citation>
    <scope>NUCLEOTIDE SEQUENCE</scope>
</reference>